<comment type="caution">
    <text evidence="4">The sequence shown here is derived from an EMBL/GenBank/DDBJ whole genome shotgun (WGS) entry which is preliminary data.</text>
</comment>
<organism evidence="4 5">
    <name type="scientific">Thelonectria olida</name>
    <dbReference type="NCBI Taxonomy" id="1576542"/>
    <lineage>
        <taxon>Eukaryota</taxon>
        <taxon>Fungi</taxon>
        <taxon>Dikarya</taxon>
        <taxon>Ascomycota</taxon>
        <taxon>Pezizomycotina</taxon>
        <taxon>Sordariomycetes</taxon>
        <taxon>Hypocreomycetidae</taxon>
        <taxon>Hypocreales</taxon>
        <taxon>Nectriaceae</taxon>
        <taxon>Thelonectria</taxon>
    </lineage>
</organism>
<dbReference type="InterPro" id="IPR018244">
    <property type="entry name" value="Allrgn_V5/Tpx1_CS"/>
</dbReference>
<dbReference type="InterPro" id="IPR014044">
    <property type="entry name" value="CAP_dom"/>
</dbReference>
<dbReference type="Pfam" id="PF00188">
    <property type="entry name" value="CAP"/>
    <property type="match status" value="1"/>
</dbReference>
<dbReference type="EMBL" id="JAGPYM010000018">
    <property type="protein sequence ID" value="KAH6885350.1"/>
    <property type="molecule type" value="Genomic_DNA"/>
</dbReference>
<dbReference type="PRINTS" id="PR00838">
    <property type="entry name" value="V5ALLERGEN"/>
</dbReference>
<dbReference type="PRINTS" id="PR00837">
    <property type="entry name" value="V5TPXLIKE"/>
</dbReference>
<sequence>MKAAIFIAGASALLASAKPINKRVMETEWVTDYVTVTVIAGEEQQAQATDYVVLEAEPTTTTTTIKKTVHKSKVYEQPKASYTTVWVESQPTTTSEPEVQYSTVWVQAEEEATTSSSTSTTTTTSKKATATKATEDTSSDSSSSDNLSLKGDYSTVMTNYHNIHRSNHSVSDVTWDSGLAASALVLANRCKFEHDMDINGGGYGQNIAAWASSEIGEGEGNKYGAVSVTDQWYNSEMENWSFYGQANPPDGMNIDLYGHFTQVVWKGTSKIGCATAYCPSGQMYDGMNAYFTVCNYDGPGNYGGEYGKNVLQPLGNKMVVV</sequence>
<dbReference type="OrthoDB" id="337038at2759"/>
<keyword evidence="2" id="KW-0732">Signal</keyword>
<reference evidence="4 5" key="1">
    <citation type="journal article" date="2021" name="Nat. Commun.">
        <title>Genetic determinants of endophytism in the Arabidopsis root mycobiome.</title>
        <authorList>
            <person name="Mesny F."/>
            <person name="Miyauchi S."/>
            <person name="Thiergart T."/>
            <person name="Pickel B."/>
            <person name="Atanasova L."/>
            <person name="Karlsson M."/>
            <person name="Huettel B."/>
            <person name="Barry K.W."/>
            <person name="Haridas S."/>
            <person name="Chen C."/>
            <person name="Bauer D."/>
            <person name="Andreopoulos W."/>
            <person name="Pangilinan J."/>
            <person name="LaButti K."/>
            <person name="Riley R."/>
            <person name="Lipzen A."/>
            <person name="Clum A."/>
            <person name="Drula E."/>
            <person name="Henrissat B."/>
            <person name="Kohler A."/>
            <person name="Grigoriev I.V."/>
            <person name="Martin F.M."/>
            <person name="Hacquard S."/>
        </authorList>
    </citation>
    <scope>NUCLEOTIDE SEQUENCE [LARGE SCALE GENOMIC DNA]</scope>
    <source>
        <strain evidence="4 5">MPI-CAGE-CH-0241</strain>
    </source>
</reference>
<feature type="region of interest" description="Disordered" evidence="1">
    <location>
        <begin position="110"/>
        <end position="148"/>
    </location>
</feature>
<dbReference type="FunFam" id="3.40.33.10:FF:000018">
    <property type="entry name" value="SCP-like extracellular protein, putative"/>
    <property type="match status" value="1"/>
</dbReference>
<feature type="domain" description="SCP" evidence="3">
    <location>
        <begin position="152"/>
        <end position="304"/>
    </location>
</feature>
<dbReference type="SMART" id="SM00198">
    <property type="entry name" value="SCP"/>
    <property type="match status" value="1"/>
</dbReference>
<dbReference type="SUPFAM" id="SSF55797">
    <property type="entry name" value="PR-1-like"/>
    <property type="match status" value="1"/>
</dbReference>
<feature type="signal peptide" evidence="2">
    <location>
        <begin position="1"/>
        <end position="17"/>
    </location>
</feature>
<dbReference type="AlphaFoldDB" id="A0A9P8VYS9"/>
<dbReference type="GO" id="GO:0005576">
    <property type="term" value="C:extracellular region"/>
    <property type="evidence" value="ECO:0007669"/>
    <property type="project" value="InterPro"/>
</dbReference>
<dbReference type="PANTHER" id="PTHR10334">
    <property type="entry name" value="CYSTEINE-RICH SECRETORY PROTEIN-RELATED"/>
    <property type="match status" value="1"/>
</dbReference>
<keyword evidence="5" id="KW-1185">Reference proteome</keyword>
<proteinExistence type="predicted"/>
<accession>A0A9P8VYS9</accession>
<dbReference type="InterPro" id="IPR035940">
    <property type="entry name" value="CAP_sf"/>
</dbReference>
<dbReference type="Proteomes" id="UP000777438">
    <property type="component" value="Unassembled WGS sequence"/>
</dbReference>
<evidence type="ECO:0000256" key="2">
    <source>
        <dbReference type="SAM" id="SignalP"/>
    </source>
</evidence>
<dbReference type="CDD" id="cd05380">
    <property type="entry name" value="CAP_euk"/>
    <property type="match status" value="1"/>
</dbReference>
<evidence type="ECO:0000259" key="3">
    <source>
        <dbReference type="SMART" id="SM00198"/>
    </source>
</evidence>
<evidence type="ECO:0000256" key="1">
    <source>
        <dbReference type="SAM" id="MobiDB-lite"/>
    </source>
</evidence>
<protein>
    <submittedName>
        <fullName evidence="4">CAP domain-containing protein</fullName>
    </submittedName>
</protein>
<gene>
    <name evidence="4" type="ORF">B0T10DRAFT_564133</name>
</gene>
<dbReference type="Gene3D" id="3.40.33.10">
    <property type="entry name" value="CAP"/>
    <property type="match status" value="1"/>
</dbReference>
<evidence type="ECO:0000313" key="4">
    <source>
        <dbReference type="EMBL" id="KAH6885350.1"/>
    </source>
</evidence>
<name>A0A9P8VYS9_9HYPO</name>
<feature type="chain" id="PRO_5040275371" evidence="2">
    <location>
        <begin position="18"/>
        <end position="321"/>
    </location>
</feature>
<dbReference type="InterPro" id="IPR001283">
    <property type="entry name" value="CRISP-related"/>
</dbReference>
<dbReference type="PROSITE" id="PS01009">
    <property type="entry name" value="CRISP_1"/>
    <property type="match status" value="1"/>
</dbReference>
<evidence type="ECO:0000313" key="5">
    <source>
        <dbReference type="Proteomes" id="UP000777438"/>
    </source>
</evidence>
<feature type="compositionally biased region" description="Low complexity" evidence="1">
    <location>
        <begin position="113"/>
        <end position="132"/>
    </location>
</feature>
<dbReference type="InterPro" id="IPR002413">
    <property type="entry name" value="V5_allergen-like"/>
</dbReference>